<organism evidence="1 2">
    <name type="scientific">Trichinella pseudospiralis</name>
    <name type="common">Parasitic roundworm</name>
    <dbReference type="NCBI Taxonomy" id="6337"/>
    <lineage>
        <taxon>Eukaryota</taxon>
        <taxon>Metazoa</taxon>
        <taxon>Ecdysozoa</taxon>
        <taxon>Nematoda</taxon>
        <taxon>Enoplea</taxon>
        <taxon>Dorylaimia</taxon>
        <taxon>Trichinellida</taxon>
        <taxon>Trichinellidae</taxon>
        <taxon>Trichinella</taxon>
    </lineage>
</organism>
<evidence type="ECO:0000313" key="2">
    <source>
        <dbReference type="Proteomes" id="UP000054995"/>
    </source>
</evidence>
<reference evidence="1 2" key="1">
    <citation type="submission" date="2015-01" db="EMBL/GenBank/DDBJ databases">
        <title>Evolution of Trichinella species and genotypes.</title>
        <authorList>
            <person name="Korhonen P.K."/>
            <person name="Edoardo P."/>
            <person name="Giuseppe L.R."/>
            <person name="Gasser R.B."/>
        </authorList>
    </citation>
    <scope>NUCLEOTIDE SEQUENCE [LARGE SCALE GENOMIC DNA]</scope>
    <source>
        <strain evidence="1">ISS470</strain>
    </source>
</reference>
<sequence length="105" mass="11635">MKLLFQLFMHNFASKQADISSKLVLYIKGMECLIITGEVNFRQCNVDAGVSHARPRVIDDVVVIQAYPLPACNLLNVCTTAIITITAADQSIAMSTQVRCCRFII</sequence>
<comment type="caution">
    <text evidence="1">The sequence shown here is derived from an EMBL/GenBank/DDBJ whole genome shotgun (WGS) entry which is preliminary data.</text>
</comment>
<protein>
    <submittedName>
        <fullName evidence="1">Uncharacterized protein</fullName>
    </submittedName>
</protein>
<proteinExistence type="predicted"/>
<evidence type="ECO:0000313" key="1">
    <source>
        <dbReference type="EMBL" id="KRY90020.1"/>
    </source>
</evidence>
<dbReference type="EMBL" id="JYDT01000025">
    <property type="protein sequence ID" value="KRY90020.1"/>
    <property type="molecule type" value="Genomic_DNA"/>
</dbReference>
<keyword evidence="2" id="KW-1185">Reference proteome</keyword>
<gene>
    <name evidence="1" type="ORF">T4D_10146</name>
</gene>
<dbReference type="AlphaFoldDB" id="A0A0V1FVE8"/>
<name>A0A0V1FVE8_TRIPS</name>
<accession>A0A0V1FVE8</accession>
<dbReference type="Proteomes" id="UP000054995">
    <property type="component" value="Unassembled WGS sequence"/>
</dbReference>